<dbReference type="EMBL" id="FYDG01000006">
    <property type="protein sequence ID" value="SNB74951.1"/>
    <property type="molecule type" value="Genomic_DNA"/>
</dbReference>
<dbReference type="GO" id="GO:0044781">
    <property type="term" value="P:bacterial-type flagellum organization"/>
    <property type="evidence" value="ECO:0007669"/>
    <property type="project" value="InterPro"/>
</dbReference>
<keyword evidence="1" id="KW-0969">Cilium</keyword>
<accession>A0A212RQS5</accession>
<dbReference type="RefSeq" id="WP_088521164.1">
    <property type="nucleotide sequence ID" value="NZ_FYDG01000006.1"/>
</dbReference>
<keyword evidence="1" id="KW-0282">Flagellum</keyword>
<keyword evidence="1" id="KW-0966">Cell projection</keyword>
<dbReference type="NCBIfam" id="NF009434">
    <property type="entry name" value="PRK12793.1"/>
    <property type="match status" value="1"/>
</dbReference>
<dbReference type="Proteomes" id="UP000198418">
    <property type="component" value="Unassembled WGS sequence"/>
</dbReference>
<dbReference type="AlphaFoldDB" id="A0A212RQS5"/>
<name>A0A212RQS5_RHOAC</name>
<keyword evidence="2" id="KW-1185">Reference proteome</keyword>
<reference evidence="2" key="1">
    <citation type="submission" date="2017-06" db="EMBL/GenBank/DDBJ databases">
        <authorList>
            <person name="Varghese N."/>
            <person name="Submissions S."/>
        </authorList>
    </citation>
    <scope>NUCLEOTIDE SEQUENCE [LARGE SCALE GENOMIC DNA]</scope>
    <source>
        <strain evidence="2">DSM 137</strain>
    </source>
</reference>
<proteinExistence type="predicted"/>
<dbReference type="Pfam" id="PF07309">
    <property type="entry name" value="FlaF"/>
    <property type="match status" value="1"/>
</dbReference>
<evidence type="ECO:0000313" key="1">
    <source>
        <dbReference type="EMBL" id="SNB74951.1"/>
    </source>
</evidence>
<sequence length="115" mass="12810">MYQFTYAEVVEDSPQEMRARERDALSRAVELLQRAKEAGAGSPEASDALVYTRRLWSIFLDDLGSAGNELPEALRAQLISIGIWIVKEIERVRSGAADDFSDLIEINAIIRDGLV</sequence>
<evidence type="ECO:0000313" key="2">
    <source>
        <dbReference type="Proteomes" id="UP000198418"/>
    </source>
</evidence>
<protein>
    <submittedName>
        <fullName evidence="1">Flagellar protein FlaF</fullName>
    </submittedName>
</protein>
<dbReference type="OrthoDB" id="9808944at2"/>
<dbReference type="InterPro" id="IPR010845">
    <property type="entry name" value="FlaF"/>
</dbReference>
<gene>
    <name evidence="1" type="ORF">SAMN06265338_106155</name>
</gene>
<organism evidence="1 2">
    <name type="scientific">Rhodoblastus acidophilus</name>
    <name type="common">Rhodopseudomonas acidophila</name>
    <dbReference type="NCBI Taxonomy" id="1074"/>
    <lineage>
        <taxon>Bacteria</taxon>
        <taxon>Pseudomonadati</taxon>
        <taxon>Pseudomonadota</taxon>
        <taxon>Alphaproteobacteria</taxon>
        <taxon>Hyphomicrobiales</taxon>
        <taxon>Rhodoblastaceae</taxon>
        <taxon>Rhodoblastus</taxon>
    </lineage>
</organism>